<dbReference type="Gene3D" id="1.10.101.10">
    <property type="entry name" value="PGBD-like superfamily/PGBD"/>
    <property type="match status" value="1"/>
</dbReference>
<gene>
    <name evidence="1" type="ORF">BECKFW1821A_GA0114235_102412</name>
    <name evidence="2" type="ORF">BECKFW1821B_GA0114236_101127</name>
</gene>
<reference evidence="1" key="1">
    <citation type="submission" date="2019-02" db="EMBL/GenBank/DDBJ databases">
        <authorList>
            <person name="Gruber-Vodicka R. H."/>
            <person name="Seah K. B. B."/>
        </authorList>
    </citation>
    <scope>NUCLEOTIDE SEQUENCE</scope>
    <source>
        <strain evidence="2">BECK_BZ106</strain>
        <strain evidence="1">BECK_BZ15</strain>
    </source>
</reference>
<name>A0A450SC00_9GAMM</name>
<dbReference type="EMBL" id="CAADFD010000011">
    <property type="protein sequence ID" value="VFJ52099.1"/>
    <property type="molecule type" value="Genomic_DNA"/>
</dbReference>
<dbReference type="InterPro" id="IPR036366">
    <property type="entry name" value="PGBDSf"/>
</dbReference>
<organism evidence="1">
    <name type="scientific">Candidatus Kentrum sp. FW</name>
    <dbReference type="NCBI Taxonomy" id="2126338"/>
    <lineage>
        <taxon>Bacteria</taxon>
        <taxon>Pseudomonadati</taxon>
        <taxon>Pseudomonadota</taxon>
        <taxon>Gammaproteobacteria</taxon>
        <taxon>Candidatus Kentrum</taxon>
    </lineage>
</organism>
<accession>A0A450SC00</accession>
<evidence type="ECO:0000313" key="2">
    <source>
        <dbReference type="EMBL" id="VFJ52099.1"/>
    </source>
</evidence>
<dbReference type="AlphaFoldDB" id="A0A450SC00"/>
<sequence>MIIKQPVGVRATNAMEDVAVVQGLINDTFSRKKLAHSMLVVDGLFGPATNAAIEHVQERIVKLERPDGVVDPDGITIRVMRKLVSSLDEAADTTSGKANEERTVKLRKNAHPVISQYTESILRFAMELADVHELDVSSTLRTISDQARIMFDDNEAAHRAGKTVREHRGYGYGPVGQAVDRIYLDNVGKITDEEIRQKMEEEIRCSLKLGKRTSRHCVEDSAYRHNNILDVPYSGIRPRDRRDEFEAVLISLANSFNKRKYSDESVEIEGIDTHPGLRLIDKVIVERSCWHLEIPQDGKEIPGIYA</sequence>
<evidence type="ECO:0000313" key="1">
    <source>
        <dbReference type="EMBL" id="VFJ49724.1"/>
    </source>
</evidence>
<evidence type="ECO:0008006" key="3">
    <source>
        <dbReference type="Google" id="ProtNLM"/>
    </source>
</evidence>
<dbReference type="EMBL" id="CAADEW010000024">
    <property type="protein sequence ID" value="VFJ49724.1"/>
    <property type="molecule type" value="Genomic_DNA"/>
</dbReference>
<protein>
    <recommendedName>
        <fullName evidence="3">Peptidoglycan binding domain-containing protein</fullName>
    </recommendedName>
</protein>
<proteinExistence type="predicted"/>